<evidence type="ECO:0008006" key="3">
    <source>
        <dbReference type="Google" id="ProtNLM"/>
    </source>
</evidence>
<dbReference type="Proteomes" id="UP000615455">
    <property type="component" value="Unassembled WGS sequence"/>
</dbReference>
<dbReference type="EMBL" id="BMHE01000009">
    <property type="protein sequence ID" value="GFZ77543.1"/>
    <property type="molecule type" value="Genomic_DNA"/>
</dbReference>
<organism evidence="1 2">
    <name type="scientific">Paenibacillus marchantiophytorum</name>
    <dbReference type="NCBI Taxonomy" id="1619310"/>
    <lineage>
        <taxon>Bacteria</taxon>
        <taxon>Bacillati</taxon>
        <taxon>Bacillota</taxon>
        <taxon>Bacilli</taxon>
        <taxon>Bacillales</taxon>
        <taxon>Paenibacillaceae</taxon>
        <taxon>Paenibacillus</taxon>
    </lineage>
</organism>
<comment type="caution">
    <text evidence="1">The sequence shown here is derived from an EMBL/GenBank/DDBJ whole genome shotgun (WGS) entry which is preliminary data.</text>
</comment>
<reference evidence="2" key="1">
    <citation type="journal article" date="2019" name="Int. J. Syst. Evol. Microbiol.">
        <title>The Global Catalogue of Microorganisms (GCM) 10K type strain sequencing project: providing services to taxonomists for standard genome sequencing and annotation.</title>
        <authorList>
            <consortium name="The Broad Institute Genomics Platform"/>
            <consortium name="The Broad Institute Genome Sequencing Center for Infectious Disease"/>
            <person name="Wu L."/>
            <person name="Ma J."/>
        </authorList>
    </citation>
    <scope>NUCLEOTIDE SEQUENCE [LARGE SCALE GENOMIC DNA]</scope>
    <source>
        <strain evidence="2">CGMCC 1.15043</strain>
    </source>
</reference>
<proteinExistence type="predicted"/>
<sequence>MDDKKKGAAYKLLSSFFCVNEELPPGLSPAIPGYLGYLGYPATPATPAIPVYPDYPGYPRAEIREP</sequence>
<evidence type="ECO:0000313" key="1">
    <source>
        <dbReference type="EMBL" id="GFZ77543.1"/>
    </source>
</evidence>
<name>A0ABQ1EM76_9BACL</name>
<protein>
    <recommendedName>
        <fullName evidence="3">Spore coat associated protein CotJA</fullName>
    </recommendedName>
</protein>
<accession>A0ABQ1EM76</accession>
<gene>
    <name evidence="1" type="ORF">GCM10008018_23880</name>
</gene>
<keyword evidence="2" id="KW-1185">Reference proteome</keyword>
<evidence type="ECO:0000313" key="2">
    <source>
        <dbReference type="Proteomes" id="UP000615455"/>
    </source>
</evidence>